<dbReference type="GO" id="GO:0040008">
    <property type="term" value="P:regulation of growth"/>
    <property type="evidence" value="ECO:0007669"/>
    <property type="project" value="InterPro"/>
</dbReference>
<evidence type="ECO:0000256" key="2">
    <source>
        <dbReference type="SAM" id="MobiDB-lite"/>
    </source>
</evidence>
<protein>
    <submittedName>
        <fullName evidence="3">BLISTER protein</fullName>
    </submittedName>
</protein>
<gene>
    <name evidence="3" type="ORF">O6P43_022097</name>
</gene>
<evidence type="ECO:0000256" key="1">
    <source>
        <dbReference type="SAM" id="Coils"/>
    </source>
</evidence>
<dbReference type="InterPro" id="IPR044194">
    <property type="entry name" value="BLISTER"/>
</dbReference>
<feature type="coiled-coil region" evidence="1">
    <location>
        <begin position="712"/>
        <end position="746"/>
    </location>
</feature>
<reference evidence="3" key="1">
    <citation type="journal article" date="2023" name="Science">
        <title>Elucidation of the pathway for biosynthesis of saponin adjuvants from the soapbark tree.</title>
        <authorList>
            <person name="Reed J."/>
            <person name="Orme A."/>
            <person name="El-Demerdash A."/>
            <person name="Owen C."/>
            <person name="Martin L.B.B."/>
            <person name="Misra R.C."/>
            <person name="Kikuchi S."/>
            <person name="Rejzek M."/>
            <person name="Martin A.C."/>
            <person name="Harkess A."/>
            <person name="Leebens-Mack J."/>
            <person name="Louveau T."/>
            <person name="Stephenson M.J."/>
            <person name="Osbourn A."/>
        </authorList>
    </citation>
    <scope>NUCLEOTIDE SEQUENCE</scope>
    <source>
        <strain evidence="3">S10</strain>
    </source>
</reference>
<comment type="caution">
    <text evidence="3">The sequence shown here is derived from an EMBL/GenBank/DDBJ whole genome shotgun (WGS) entry which is preliminary data.</text>
</comment>
<feature type="compositionally biased region" description="Polar residues" evidence="2">
    <location>
        <begin position="44"/>
        <end position="53"/>
    </location>
</feature>
<feature type="region of interest" description="Disordered" evidence="2">
    <location>
        <begin position="154"/>
        <end position="190"/>
    </location>
</feature>
<keyword evidence="4" id="KW-1185">Reference proteome</keyword>
<dbReference type="Proteomes" id="UP001163823">
    <property type="component" value="Chromosome 9"/>
</dbReference>
<organism evidence="3 4">
    <name type="scientific">Quillaja saponaria</name>
    <name type="common">Soap bark tree</name>
    <dbReference type="NCBI Taxonomy" id="32244"/>
    <lineage>
        <taxon>Eukaryota</taxon>
        <taxon>Viridiplantae</taxon>
        <taxon>Streptophyta</taxon>
        <taxon>Embryophyta</taxon>
        <taxon>Tracheophyta</taxon>
        <taxon>Spermatophyta</taxon>
        <taxon>Magnoliopsida</taxon>
        <taxon>eudicotyledons</taxon>
        <taxon>Gunneridae</taxon>
        <taxon>Pentapetalae</taxon>
        <taxon>rosids</taxon>
        <taxon>fabids</taxon>
        <taxon>Fabales</taxon>
        <taxon>Quillajaceae</taxon>
        <taxon>Quillaja</taxon>
    </lineage>
</organism>
<dbReference type="EMBL" id="JARAOO010000009">
    <property type="protein sequence ID" value="KAJ7955522.1"/>
    <property type="molecule type" value="Genomic_DNA"/>
</dbReference>
<dbReference type="PANTHER" id="PTHR47490:SF2">
    <property type="entry name" value="PROTEIN BLISTER"/>
    <property type="match status" value="1"/>
</dbReference>
<accession>A0AAD7LCI7</accession>
<feature type="compositionally biased region" description="Polar residues" evidence="2">
    <location>
        <begin position="96"/>
        <end position="107"/>
    </location>
</feature>
<dbReference type="PANTHER" id="PTHR47490">
    <property type="entry name" value="PROTEIN BLISTER"/>
    <property type="match status" value="1"/>
</dbReference>
<sequence>MASAQVLPNAAASLKKQEHLEAGKRRLEEFRKKKAAEQAKKAASTSHSRTSDTSAHEKQLLEAERVRLTDLDGVETSDGVGGPIIEPSAAVKNNDKSPSILSQSSDQDPGVTHANGEEFQRYDGSSFSALSDFNQKNEIDQVNNASGEYGSFHSGFPYGSTSDQSIPLRPHGSQDIDISSSQSSFHGVDEPYSNKSSSFLKDYTVRNHGSSPVTVSNSSPQNSIGTLTQTNSTHSSTLDGGYTDDLLYKEFRQPANDLRASPNEFGHNMRGTAGSTDSLTSDLRGGILSSSGSGFPSLHGASMWRSDSTDSDMINTSTNIPAYSVTTESNARKSRPSFLDSINVPRPTLGTPFKHVESEIYSSVSNNSVSNSRDKSRSTPFHNSSTETEIITPFSNYTTPNVSSAFENSVNSSFSFSNNHKTLMTSANENSLEKKYEFYSPQQNEDFAGLEQHIEDLTQEKFSLQRSVEASRALAESLAAENSSLTDNYNQQRSVVNQLQSDMEKLQKEIKAQLVELESIKIEYSNAQLECNAADERAKLLASEVIGLEEKSLRLRSTELKLEKQLENSQAEISSFKKRMSSLEKDRQDLQSTIDALQEEKKLLQSKLRKASGSGKTIDVMKPPTKKKDVSTSTEDIANRDAVANTSNQEMHDSAAVLDSDASGFPLLSENGHTAVGVSYANIPPDQMRMIENIDALISELALEKEEVIQALMSETSQCSRLKELNKELSQKLEVQTQRLELLTAQSMATENIPAKQPDSHTLQYNAPYADEGDEVVERVLGWIMKLFPGGPSRRRTSKLL</sequence>
<name>A0AAD7LCI7_QUISA</name>
<feature type="compositionally biased region" description="Basic and acidic residues" evidence="2">
    <location>
        <begin position="54"/>
        <end position="70"/>
    </location>
</feature>
<feature type="region of interest" description="Disordered" evidence="2">
    <location>
        <begin position="1"/>
        <end position="116"/>
    </location>
</feature>
<dbReference type="KEGG" id="qsa:O6P43_022097"/>
<proteinExistence type="predicted"/>
<keyword evidence="1" id="KW-0175">Coiled coil</keyword>
<dbReference type="AlphaFoldDB" id="A0AAD7LCI7"/>
<feature type="region of interest" description="Disordered" evidence="2">
    <location>
        <begin position="614"/>
        <end position="634"/>
    </location>
</feature>
<evidence type="ECO:0000313" key="4">
    <source>
        <dbReference type="Proteomes" id="UP001163823"/>
    </source>
</evidence>
<feature type="coiled-coil region" evidence="1">
    <location>
        <begin position="489"/>
        <end position="614"/>
    </location>
</feature>
<dbReference type="Gene3D" id="1.10.287.1490">
    <property type="match status" value="1"/>
</dbReference>
<evidence type="ECO:0000313" key="3">
    <source>
        <dbReference type="EMBL" id="KAJ7955522.1"/>
    </source>
</evidence>
<feature type="region of interest" description="Disordered" evidence="2">
    <location>
        <begin position="363"/>
        <end position="385"/>
    </location>
</feature>
<feature type="compositionally biased region" description="Low complexity" evidence="2">
    <location>
        <begin position="173"/>
        <end position="184"/>
    </location>
</feature>
<feature type="region of interest" description="Disordered" evidence="2">
    <location>
        <begin position="210"/>
        <end position="238"/>
    </location>
</feature>
<feature type="compositionally biased region" description="Basic and acidic residues" evidence="2">
    <location>
        <begin position="15"/>
        <end position="40"/>
    </location>
</feature>